<reference evidence="1 2" key="1">
    <citation type="submission" date="2023-05" db="EMBL/GenBank/DDBJ databases">
        <title>B98-5 Cell Line De Novo Hybrid Assembly: An Optical Mapping Approach.</title>
        <authorList>
            <person name="Kananen K."/>
            <person name="Auerbach J.A."/>
            <person name="Kautto E."/>
            <person name="Blachly J.S."/>
        </authorList>
    </citation>
    <scope>NUCLEOTIDE SEQUENCE [LARGE SCALE GENOMIC DNA]</scope>
    <source>
        <strain evidence="1">B95-8</strain>
        <tissue evidence="1">Cell line</tissue>
    </source>
</reference>
<evidence type="ECO:0000313" key="2">
    <source>
        <dbReference type="Proteomes" id="UP001266305"/>
    </source>
</evidence>
<dbReference type="EMBL" id="JASSZA010000004">
    <property type="protein sequence ID" value="KAK2112939.1"/>
    <property type="molecule type" value="Genomic_DNA"/>
</dbReference>
<evidence type="ECO:0000313" key="1">
    <source>
        <dbReference type="EMBL" id="KAK2112939.1"/>
    </source>
</evidence>
<comment type="caution">
    <text evidence="1">The sequence shown here is derived from an EMBL/GenBank/DDBJ whole genome shotgun (WGS) entry which is preliminary data.</text>
</comment>
<dbReference type="Proteomes" id="UP001266305">
    <property type="component" value="Unassembled WGS sequence"/>
</dbReference>
<proteinExistence type="predicted"/>
<accession>A0ABQ9VU79</accession>
<name>A0ABQ9VU79_SAGOE</name>
<organism evidence="1 2">
    <name type="scientific">Saguinus oedipus</name>
    <name type="common">Cotton-top tamarin</name>
    <name type="synonym">Oedipomidas oedipus</name>
    <dbReference type="NCBI Taxonomy" id="9490"/>
    <lineage>
        <taxon>Eukaryota</taxon>
        <taxon>Metazoa</taxon>
        <taxon>Chordata</taxon>
        <taxon>Craniata</taxon>
        <taxon>Vertebrata</taxon>
        <taxon>Euteleostomi</taxon>
        <taxon>Mammalia</taxon>
        <taxon>Eutheria</taxon>
        <taxon>Euarchontoglires</taxon>
        <taxon>Primates</taxon>
        <taxon>Haplorrhini</taxon>
        <taxon>Platyrrhini</taxon>
        <taxon>Cebidae</taxon>
        <taxon>Callitrichinae</taxon>
        <taxon>Saguinus</taxon>
    </lineage>
</organism>
<keyword evidence="2" id="KW-1185">Reference proteome</keyword>
<gene>
    <name evidence="1" type="ORF">P7K49_007205</name>
</gene>
<protein>
    <submittedName>
        <fullName evidence="1">Uncharacterized protein</fullName>
    </submittedName>
</protein>
<sequence length="98" mass="10795">WVNQNAMGLREDGLDEMCTDVLFATVQGPLQLMPQSTRPTGGARFNLVVTGPPHLSRKDFGRYVQTSVCNKAILADGDASHVILLGRFISYHLRLLTP</sequence>
<feature type="non-terminal residue" evidence="1">
    <location>
        <position position="1"/>
    </location>
</feature>